<reference evidence="2 3" key="1">
    <citation type="journal article" date="2013" name="Genome Biol. Evol.">
        <title>Comparison of metabolic capacities and inference of gene content evolution in mosquito-associated Spiroplasma diminutum and S. taiwanense.</title>
        <authorList>
            <person name="Lo W.S."/>
            <person name="Ku C."/>
            <person name="Chen L.L."/>
            <person name="Chang T.H."/>
            <person name="Kuo C.H."/>
        </authorList>
    </citation>
    <scope>NUCLEOTIDE SEQUENCE [LARGE SCALE GENOMIC DNA]</scope>
    <source>
        <strain evidence="2">CT-1</strain>
    </source>
</reference>
<dbReference type="OrthoDB" id="389305at2"/>
<keyword evidence="1" id="KW-0175">Coiled coil</keyword>
<evidence type="ECO:0000256" key="1">
    <source>
        <dbReference type="SAM" id="Coils"/>
    </source>
</evidence>
<sequence>MAKKIEKKSDMDFTLISNKTKQRIRGLIEKRLTPKTIILFAQEYESYEKAVREELIKYIEFLLKQEEENFIRESSSYWQDPRLQIIQERKKIEFTEKQQNIKKIQDYLISTNIKKFVAPLPIKNNEIKKIEVTPIFKRYEIANKISEQNKKTSDAPSKVNNTTIPTVKKNNTKVKNKQVNLKNISATSLKSSSVEPKKITKSKPTIIDNNKNSKIDFLLKEAQQREAEEIRIKKEQEEKNKQAEEQKNKEILEQNAIREKLLKEKQESAKLAKQKKLVKKVNSENIIKLEKQKKPEIIIKPVKSKYEQKLLASSFKESNSQGRNYLKEQEEKEKLWKELYGKTREETLKERKDSNINIVNELKTSKKLVNFDTEELTEFKVLNNTFLIEEYIDPKSKYFNFWKKMRKKYKMSNITVWLSLNGKKHKKILKKRLKLEKKLGKKNIALKSSNNTKSASSQSFKK</sequence>
<dbReference type="Proteomes" id="UP000014984">
    <property type="component" value="Chromosome"/>
</dbReference>
<name>S5MB59_9MOLU</name>
<dbReference type="RefSeq" id="WP_020834147.1">
    <property type="nucleotide sequence ID" value="NC_021846.1"/>
</dbReference>
<dbReference type="KEGG" id="stai:STAIW_v1c03500"/>
<evidence type="ECO:0000313" key="2">
    <source>
        <dbReference type="EMBL" id="AGR41008.1"/>
    </source>
</evidence>
<proteinExistence type="predicted"/>
<dbReference type="AlphaFoldDB" id="S5MB59"/>
<dbReference type="PATRIC" id="fig|1276220.3.peg.353"/>
<dbReference type="EMBL" id="CP005074">
    <property type="protein sequence ID" value="AGR41008.1"/>
    <property type="molecule type" value="Genomic_DNA"/>
</dbReference>
<evidence type="ECO:0000313" key="3">
    <source>
        <dbReference type="Proteomes" id="UP000014984"/>
    </source>
</evidence>
<dbReference type="HOGENOM" id="CLU_696197_0_0_14"/>
<accession>S5MB59</accession>
<keyword evidence="3" id="KW-1185">Reference proteome</keyword>
<gene>
    <name evidence="2" type="ORF">STAIW_v1c03500</name>
</gene>
<feature type="coiled-coil region" evidence="1">
    <location>
        <begin position="218"/>
        <end position="260"/>
    </location>
</feature>
<dbReference type="STRING" id="1276220.STAIW_v1c03500"/>
<protein>
    <submittedName>
        <fullName evidence="2">Uncharacterized protein</fullName>
    </submittedName>
</protein>
<organism evidence="2 3">
    <name type="scientific">Spiroplasma taiwanense CT-1</name>
    <dbReference type="NCBI Taxonomy" id="1276220"/>
    <lineage>
        <taxon>Bacteria</taxon>
        <taxon>Bacillati</taxon>
        <taxon>Mycoplasmatota</taxon>
        <taxon>Mollicutes</taxon>
        <taxon>Entomoplasmatales</taxon>
        <taxon>Spiroplasmataceae</taxon>
        <taxon>Spiroplasma</taxon>
    </lineage>
</organism>